<feature type="region of interest" description="Disordered" evidence="2">
    <location>
        <begin position="153"/>
        <end position="274"/>
    </location>
</feature>
<sequence length="274" mass="28858">MVQEARSVRIIKMNCAVSDAQLLRLTAKKIQLSGTLVTANGINHLLRTFLEGKRDLRLVSIEIVDGPGIELEQIVQELEQCGATISISEPIAIIRVSTYQIFVEIYEKKPNTSLIHISLRSRDMLVTLYQTAPNHRAKRGWLFGNWVPESGTGGGGETYESDAGAPASRADGAHGRDGSIEAPPPANEPCMICPPGPLGPVGPQGPKGPKGPRGQTGLHGVDGRRGEPGMEGPAGLQGEPGVQGPKGETGDRGRKGRSGRKGIDGKVGALGSKG</sequence>
<feature type="compositionally biased region" description="Pro residues" evidence="2">
    <location>
        <begin position="182"/>
        <end position="200"/>
    </location>
</feature>
<dbReference type="STRING" id="2018661.A0A2A2LV25"/>
<evidence type="ECO:0000256" key="1">
    <source>
        <dbReference type="ARBA" id="ARBA00022737"/>
    </source>
</evidence>
<dbReference type="Pfam" id="PF01391">
    <property type="entry name" value="Collagen"/>
    <property type="match status" value="1"/>
</dbReference>
<dbReference type="Proteomes" id="UP000218231">
    <property type="component" value="Unassembled WGS sequence"/>
</dbReference>
<evidence type="ECO:0000313" key="4">
    <source>
        <dbReference type="Proteomes" id="UP000218231"/>
    </source>
</evidence>
<name>A0A2A2LV25_9BILA</name>
<comment type="caution">
    <text evidence="3">The sequence shown here is derived from an EMBL/GenBank/DDBJ whole genome shotgun (WGS) entry which is preliminary data.</text>
</comment>
<accession>A0A2A2LV25</accession>
<keyword evidence="4" id="KW-1185">Reference proteome</keyword>
<gene>
    <name evidence="3" type="ORF">WR25_17538</name>
</gene>
<dbReference type="AlphaFoldDB" id="A0A2A2LV25"/>
<protein>
    <submittedName>
        <fullName evidence="3">Uncharacterized protein</fullName>
    </submittedName>
</protein>
<evidence type="ECO:0000256" key="2">
    <source>
        <dbReference type="SAM" id="MobiDB-lite"/>
    </source>
</evidence>
<proteinExistence type="predicted"/>
<dbReference type="InterPro" id="IPR008160">
    <property type="entry name" value="Collagen"/>
</dbReference>
<dbReference type="PANTHER" id="PTHR24637:SF368">
    <property type="entry name" value="CUTICLE COLLAGEN 36"/>
    <property type="match status" value="1"/>
</dbReference>
<dbReference type="OrthoDB" id="5983381at2759"/>
<keyword evidence="1" id="KW-0677">Repeat</keyword>
<dbReference type="EMBL" id="LIAE01006405">
    <property type="protein sequence ID" value="PAV90084.1"/>
    <property type="molecule type" value="Genomic_DNA"/>
</dbReference>
<organism evidence="3 4">
    <name type="scientific">Diploscapter pachys</name>
    <dbReference type="NCBI Taxonomy" id="2018661"/>
    <lineage>
        <taxon>Eukaryota</taxon>
        <taxon>Metazoa</taxon>
        <taxon>Ecdysozoa</taxon>
        <taxon>Nematoda</taxon>
        <taxon>Chromadorea</taxon>
        <taxon>Rhabditida</taxon>
        <taxon>Rhabditina</taxon>
        <taxon>Rhabditomorpha</taxon>
        <taxon>Rhabditoidea</taxon>
        <taxon>Rhabditidae</taxon>
        <taxon>Diploscapter</taxon>
    </lineage>
</organism>
<reference evidence="3 4" key="1">
    <citation type="journal article" date="2017" name="Curr. Biol.">
        <title>Genome architecture and evolution of a unichromosomal asexual nematode.</title>
        <authorList>
            <person name="Fradin H."/>
            <person name="Zegar C."/>
            <person name="Gutwein M."/>
            <person name="Lucas J."/>
            <person name="Kovtun M."/>
            <person name="Corcoran D."/>
            <person name="Baugh L.R."/>
            <person name="Kiontke K."/>
            <person name="Gunsalus K."/>
            <person name="Fitch D.H."/>
            <person name="Piano F."/>
        </authorList>
    </citation>
    <scope>NUCLEOTIDE SEQUENCE [LARGE SCALE GENOMIC DNA]</scope>
    <source>
        <strain evidence="3">PF1309</strain>
    </source>
</reference>
<evidence type="ECO:0000313" key="3">
    <source>
        <dbReference type="EMBL" id="PAV90084.1"/>
    </source>
</evidence>
<dbReference type="PANTHER" id="PTHR24637">
    <property type="entry name" value="COLLAGEN"/>
    <property type="match status" value="1"/>
</dbReference>